<sequence length="192" mass="20795">MTGASRDECPEPGADGKIPDLWWLEHMTDPGAAAAVEPLIQEYWAWAGKELAGVLGRPRRADSADRMHRAFMAELPAITGPRGRLLVVRTPGGIVGIGMLKPVDDVTAELKRVYVRPFVRGRGVARALLRELLDAARTEGFVTVRLESLRFMTAAHALYRSEGFVETPPFVGSEAASAGLESAAAVFMAIRL</sequence>
<keyword evidence="2" id="KW-0012">Acyltransferase</keyword>
<dbReference type="Gene3D" id="3.40.630.30">
    <property type="match status" value="1"/>
</dbReference>
<dbReference type="PROSITE" id="PS51186">
    <property type="entry name" value="GNAT"/>
    <property type="match status" value="1"/>
</dbReference>
<name>A0A076F3J5_RHOOP</name>
<evidence type="ECO:0000313" key="5">
    <source>
        <dbReference type="Proteomes" id="UP000028488"/>
    </source>
</evidence>
<dbReference type="CDD" id="cd04301">
    <property type="entry name" value="NAT_SF"/>
    <property type="match status" value="1"/>
</dbReference>
<evidence type="ECO:0000259" key="3">
    <source>
        <dbReference type="PROSITE" id="PS51186"/>
    </source>
</evidence>
<evidence type="ECO:0000256" key="1">
    <source>
        <dbReference type="ARBA" id="ARBA00022679"/>
    </source>
</evidence>
<dbReference type="GO" id="GO:0016747">
    <property type="term" value="F:acyltransferase activity, transferring groups other than amino-acyl groups"/>
    <property type="evidence" value="ECO:0007669"/>
    <property type="project" value="InterPro"/>
</dbReference>
<proteinExistence type="predicted"/>
<gene>
    <name evidence="4" type="ORF">EP51_39245</name>
</gene>
<organism evidence="4 5">
    <name type="scientific">Rhodococcus opacus</name>
    <name type="common">Nocardia opaca</name>
    <dbReference type="NCBI Taxonomy" id="37919"/>
    <lineage>
        <taxon>Bacteria</taxon>
        <taxon>Bacillati</taxon>
        <taxon>Actinomycetota</taxon>
        <taxon>Actinomycetes</taxon>
        <taxon>Mycobacteriales</taxon>
        <taxon>Nocardiaceae</taxon>
        <taxon>Rhodococcus</taxon>
    </lineage>
</organism>
<dbReference type="PANTHER" id="PTHR43877:SF2">
    <property type="entry name" value="AMINOALKYLPHOSPHONATE N-ACETYLTRANSFERASE-RELATED"/>
    <property type="match status" value="1"/>
</dbReference>
<keyword evidence="4" id="KW-0614">Plasmid</keyword>
<dbReference type="PANTHER" id="PTHR43877">
    <property type="entry name" value="AMINOALKYLPHOSPHONATE N-ACETYLTRANSFERASE-RELATED-RELATED"/>
    <property type="match status" value="1"/>
</dbReference>
<keyword evidence="1 4" id="KW-0808">Transferase</keyword>
<dbReference type="AlphaFoldDB" id="A0A076F3J5"/>
<feature type="domain" description="N-acetyltransferase" evidence="3">
    <location>
        <begin position="41"/>
        <end position="192"/>
    </location>
</feature>
<protein>
    <submittedName>
        <fullName evidence="4">Acetyltransferase</fullName>
    </submittedName>
</protein>
<dbReference type="SUPFAM" id="SSF55729">
    <property type="entry name" value="Acyl-CoA N-acyltransferases (Nat)"/>
    <property type="match status" value="1"/>
</dbReference>
<geneLocation type="plasmid" evidence="4 5">
    <name>pPDG1</name>
</geneLocation>
<dbReference type="Pfam" id="PF00583">
    <property type="entry name" value="Acetyltransf_1"/>
    <property type="match status" value="1"/>
</dbReference>
<dbReference type="InterPro" id="IPR050832">
    <property type="entry name" value="Bact_Acetyltransf"/>
</dbReference>
<evidence type="ECO:0000313" key="4">
    <source>
        <dbReference type="EMBL" id="AII10359.1"/>
    </source>
</evidence>
<dbReference type="Proteomes" id="UP000028488">
    <property type="component" value="Plasmid pPDG1"/>
</dbReference>
<accession>A0A076F3J5</accession>
<reference evidence="4 5" key="1">
    <citation type="submission" date="2014-07" db="EMBL/GenBank/DDBJ databases">
        <title>Genome Sequence of Rhodococcus opacus Strain R7, a Biodegrader of Mono- and Polycyclic Aromatic Hydrocarbons.</title>
        <authorList>
            <person name="Di Gennaro P."/>
            <person name="Zampolli J."/>
            <person name="Presti I."/>
            <person name="Cappelletti M."/>
            <person name="D'Ursi P."/>
            <person name="Orro A."/>
            <person name="Mezzelani A."/>
            <person name="Milanesi L."/>
        </authorList>
    </citation>
    <scope>NUCLEOTIDE SEQUENCE [LARGE SCALE GENOMIC DNA]</scope>
    <source>
        <strain evidence="4 5">R7</strain>
        <plasmid evidence="4">pPDG1</plasmid>
    </source>
</reference>
<dbReference type="InterPro" id="IPR000182">
    <property type="entry name" value="GNAT_dom"/>
</dbReference>
<dbReference type="RefSeq" id="WP_128970144.1">
    <property type="nucleotide sequence ID" value="NZ_CP008948.1"/>
</dbReference>
<dbReference type="EMBL" id="CP008948">
    <property type="protein sequence ID" value="AII10359.1"/>
    <property type="molecule type" value="Genomic_DNA"/>
</dbReference>
<evidence type="ECO:0000256" key="2">
    <source>
        <dbReference type="ARBA" id="ARBA00023315"/>
    </source>
</evidence>
<dbReference type="InterPro" id="IPR016181">
    <property type="entry name" value="Acyl_CoA_acyltransferase"/>
</dbReference>